<feature type="domain" description="Helicase ATP-binding" evidence="3">
    <location>
        <begin position="900"/>
        <end position="1152"/>
    </location>
</feature>
<dbReference type="RefSeq" id="WP_187083943.1">
    <property type="nucleotide sequence ID" value="NZ_JACORU010000011.1"/>
</dbReference>
<evidence type="ECO:0000256" key="1">
    <source>
        <dbReference type="ARBA" id="ARBA00006594"/>
    </source>
</evidence>
<dbReference type="InterPro" id="IPR052933">
    <property type="entry name" value="DNA_Protect_Modify"/>
</dbReference>
<feature type="coiled-coil region" evidence="2">
    <location>
        <begin position="1029"/>
        <end position="1056"/>
    </location>
</feature>
<proteinExistence type="inferred from homology"/>
<dbReference type="EMBL" id="JACORU010000011">
    <property type="protein sequence ID" value="MBC5767447.1"/>
    <property type="molecule type" value="Genomic_DNA"/>
</dbReference>
<keyword evidence="5" id="KW-1185">Reference proteome</keyword>
<dbReference type="InterPro" id="IPR014001">
    <property type="entry name" value="Helicase_ATP-bd"/>
</dbReference>
<comment type="similarity">
    <text evidence="1">Belongs to the N(4)/N(6)-methyltransferase family.</text>
</comment>
<dbReference type="Gene3D" id="3.40.50.300">
    <property type="entry name" value="P-loop containing nucleotide triphosphate hydrolases"/>
    <property type="match status" value="2"/>
</dbReference>
<accession>A0A923MEC1</accession>
<dbReference type="PANTHER" id="PTHR41313">
    <property type="entry name" value="ADENINE-SPECIFIC METHYLTRANSFERASE"/>
    <property type="match status" value="1"/>
</dbReference>
<evidence type="ECO:0000313" key="5">
    <source>
        <dbReference type="Proteomes" id="UP000596827"/>
    </source>
</evidence>
<dbReference type="InterPro" id="IPR029063">
    <property type="entry name" value="SAM-dependent_MTases_sf"/>
</dbReference>
<sequence length="1710" mass="188528">MTRVRDHAQERADAAWLCGLTLEDFEPPSAPTPVAQVARAVAAVTLDLADARTSGEIGDVLGDEPSYETEADFAGAALAAWDGTIEATDYAERKVLWPLLDPSEYAPSTSVTKRIEDNISAIRLMQAMVQEKRTPTAAEMAQLLRYSGWGGVARVFGADGSKAQPLAELREQLKACVGEREYAALQSSVNTAFYTPPELVRSIWRMLQHLGFEGGRICEPAAGVGHFVANMPPEIARKSNITAVEVDPTSAAILETAFAPFGLQVQACSLETAKLPIGFFDLVVGNVPFGNFKSNDATKAPYAQWLIHNWFLAKSIEMVRPGGLVAVITTQGTLDSQTDAHRRWLSAHAELVAAFRLPTMAFEAHAKTEAVADILVFKRREIPDFAALAPWCQLGTAEAELFAAGESVSVYSYSRQTGSSGQQRQTINRHFREHPASVLGKLKWTSTQHGEVARPVFDGSMEALCAQLDAQVDQLPSDIYQAGSDATESVPTAPMARYANTEDARPGAFVVSRGRICVSEGDELLDVDGLYTGTARRRLLGMIEIRDAAIAVIEHQARSEDDGPLHGLQQRLNRAYDHFVGQLGALSTSANSRVMKGDPNWPLLLALEIYDEESETVTKADIFTKRTIGAPNIPSKVDTAKDAMLVSLSLFGRIELADMAKRTGLPVREVLDQLRAEGLAYRDPSHGRWVPADEYLSGHIREKIAQARAAGPQYAANVVALEAVLPADLGPKDVEARLGAPWIPCDVISQFARELVKDTRNEVNVDFDKSTATWSVKTQYSPEYVGDRTLQTMKWGTSNRCALTLIEAALNQQPPTITTTVDNRQVVDTQATFAAREKWQAIRDEFRMWVYRDDARRDRLLRIYNDLFNQLVPRKFDGSHLHLPGMSKVLTPAAHQKNAIWRILVSGNTLLAHAVGAGKSLEMIAAAMELKRLGKARKPCHAVPNHLLSQYVAEAVRLYPQARILMATKEDLHGDRRRAFVARIATGDWDSIVMTHSTFERLSLSPDVQRGFIDRMLEEARTMMSLTEDRGAKRSIKEIEKRMKDHEARITRLVEGGKADDLNAVWFEELGVDWVFLDEGHYYKNLGRLSKMPRIAGLPNVSSQRAFDAFMKTRLIMEARGGKEEGVVLATATPISNSIAEMHVMQLFLQPETLKRFGLYEFDAWSASFGEAVTGIELAPDGSGFRTVTRYSRFINLPELMSVFRMVADICTKQMLKLPVPAVMGGKPQVIVAKPSATLKNIVAELVKRADDIRNRRVRPEKDNMLAITNDGRRAAIDVRLVDPSLPADPDGKLALLARNVHRIWRDGAERKLTQLVFSDIGTPGAPGFSVYTEIHRMLIALGIPAGEIEFIQDHDSDAAKAKLFKRVRNGLTRILLGSTAKMGTGTNVQRLLKAVHQCDAPWVPAAVEQRDGRAERQGNENDEIELWRYITEGSFDAYSWNLLDVKARFIEQVMTADRGLRSVEDISITAMTYAELKAVASGNPLVMEKATVDAKVQRLAMAYGEWEDSRWRMGHRKANLQQRLAWIDSNVGLVEQDAKLAENSSAATPVSASTPLVGAAIAAAGESAEAIGLAFREAAKQRYQGDFAQVNGFGLSIFVPYLKAPAELVVRAPHSGLTVTVDRPNMNDVVGVGRKTLDTIRAIAQDPAKLRDEKTRKTSELASVEVLMEQEFEHRDELAQARARQAEIEAQLDLDKSTTGSQEMAAEPA</sequence>
<evidence type="ECO:0000259" key="3">
    <source>
        <dbReference type="PROSITE" id="PS51192"/>
    </source>
</evidence>
<dbReference type="SUPFAM" id="SSF52540">
    <property type="entry name" value="P-loop containing nucleoside triphosphate hydrolases"/>
    <property type="match status" value="2"/>
</dbReference>
<dbReference type="SUPFAM" id="SSF53335">
    <property type="entry name" value="S-adenosyl-L-methionine-dependent methyltransferases"/>
    <property type="match status" value="1"/>
</dbReference>
<evidence type="ECO:0000313" key="4">
    <source>
        <dbReference type="EMBL" id="MBC5767447.1"/>
    </source>
</evidence>
<protein>
    <submittedName>
        <fullName evidence="4">N-6 DNA methylase</fullName>
    </submittedName>
</protein>
<gene>
    <name evidence="4" type="ORF">H8R02_23475</name>
</gene>
<dbReference type="InterPro" id="IPR003356">
    <property type="entry name" value="DNA_methylase_A-5"/>
</dbReference>
<keyword evidence="4" id="KW-0808">Transferase</keyword>
<dbReference type="GO" id="GO:0003677">
    <property type="term" value="F:DNA binding"/>
    <property type="evidence" value="ECO:0007669"/>
    <property type="project" value="InterPro"/>
</dbReference>
<dbReference type="GO" id="GO:0032259">
    <property type="term" value="P:methylation"/>
    <property type="evidence" value="ECO:0007669"/>
    <property type="project" value="UniProtKB-KW"/>
</dbReference>
<keyword evidence="2" id="KW-0175">Coiled coil</keyword>
<comment type="caution">
    <text evidence="4">The sequence shown here is derived from an EMBL/GenBank/DDBJ whole genome shotgun (WGS) entry which is preliminary data.</text>
</comment>
<dbReference type="SMART" id="SM00487">
    <property type="entry name" value="DEXDc"/>
    <property type="match status" value="1"/>
</dbReference>
<dbReference type="GO" id="GO:0008170">
    <property type="term" value="F:N-methyltransferase activity"/>
    <property type="evidence" value="ECO:0007669"/>
    <property type="project" value="InterPro"/>
</dbReference>
<dbReference type="InterPro" id="IPR027417">
    <property type="entry name" value="P-loop_NTPase"/>
</dbReference>
<dbReference type="PRINTS" id="PR00507">
    <property type="entry name" value="N12N6MTFRASE"/>
</dbReference>
<dbReference type="Gene3D" id="3.40.50.150">
    <property type="entry name" value="Vaccinia Virus protein VP39"/>
    <property type="match status" value="1"/>
</dbReference>
<dbReference type="Pfam" id="PF02384">
    <property type="entry name" value="N6_Mtase"/>
    <property type="match status" value="1"/>
</dbReference>
<reference evidence="4" key="1">
    <citation type="submission" date="2020-08" db="EMBL/GenBank/DDBJ databases">
        <title>Ramlibacter sp. GTP1 16S ribosomal RNA gene genome sequencing and assembly.</title>
        <authorList>
            <person name="Kang M."/>
        </authorList>
    </citation>
    <scope>NUCLEOTIDE SEQUENCE</scope>
    <source>
        <strain evidence="4">GTP1</strain>
    </source>
</reference>
<dbReference type="PROSITE" id="PS51192">
    <property type="entry name" value="HELICASE_ATP_BIND_1"/>
    <property type="match status" value="1"/>
</dbReference>
<evidence type="ECO:0000256" key="2">
    <source>
        <dbReference type="SAM" id="Coils"/>
    </source>
</evidence>
<name>A0A923MEC1_9BURK</name>
<keyword evidence="4" id="KW-0489">Methyltransferase</keyword>
<organism evidence="4 5">
    <name type="scientific">Ramlibacter albus</name>
    <dbReference type="NCBI Taxonomy" id="2079448"/>
    <lineage>
        <taxon>Bacteria</taxon>
        <taxon>Pseudomonadati</taxon>
        <taxon>Pseudomonadota</taxon>
        <taxon>Betaproteobacteria</taxon>
        <taxon>Burkholderiales</taxon>
        <taxon>Comamonadaceae</taxon>
        <taxon>Ramlibacter</taxon>
    </lineage>
</organism>
<dbReference type="PANTHER" id="PTHR41313:SF1">
    <property type="entry name" value="DNA METHYLASE ADENINE-SPECIFIC DOMAIN-CONTAINING PROTEIN"/>
    <property type="match status" value="1"/>
</dbReference>
<dbReference type="Proteomes" id="UP000596827">
    <property type="component" value="Unassembled WGS sequence"/>
</dbReference>